<keyword evidence="2" id="KW-1185">Reference proteome</keyword>
<accession>A0ABP8B8Z4</accession>
<evidence type="ECO:0000313" key="2">
    <source>
        <dbReference type="Proteomes" id="UP001501772"/>
    </source>
</evidence>
<gene>
    <name evidence="1" type="ORF">GCM10022289_11640</name>
</gene>
<name>A0ABP8B8Z4_9SPHI</name>
<protein>
    <submittedName>
        <fullName evidence="1">Uncharacterized protein</fullName>
    </submittedName>
</protein>
<dbReference type="RefSeq" id="WP_344850251.1">
    <property type="nucleotide sequence ID" value="NZ_BAABBY010000002.1"/>
</dbReference>
<dbReference type="EMBL" id="BAABBY010000002">
    <property type="protein sequence ID" value="GAA4200172.1"/>
    <property type="molecule type" value="Genomic_DNA"/>
</dbReference>
<comment type="caution">
    <text evidence="1">The sequence shown here is derived from an EMBL/GenBank/DDBJ whole genome shotgun (WGS) entry which is preliminary data.</text>
</comment>
<evidence type="ECO:0000313" key="1">
    <source>
        <dbReference type="EMBL" id="GAA4200172.1"/>
    </source>
</evidence>
<organism evidence="1 2">
    <name type="scientific">Pedobacter jeongneungensis</name>
    <dbReference type="NCBI Taxonomy" id="947309"/>
    <lineage>
        <taxon>Bacteria</taxon>
        <taxon>Pseudomonadati</taxon>
        <taxon>Bacteroidota</taxon>
        <taxon>Sphingobacteriia</taxon>
        <taxon>Sphingobacteriales</taxon>
        <taxon>Sphingobacteriaceae</taxon>
        <taxon>Pedobacter</taxon>
    </lineage>
</organism>
<proteinExistence type="predicted"/>
<dbReference type="Proteomes" id="UP001501772">
    <property type="component" value="Unassembled WGS sequence"/>
</dbReference>
<sequence>MEHHTSLILSFLRDIGIGYSLEEIEGETFLPGLKLRAGTLIIDRGKLLYPGDILHEAGHLACMPPDIRKNMSDNLPGGDLHDGGELMAIAWSYAACIYLNIDAKVVFHEHGYKNGSDAIIENFKASRFIAVPLLQWLGMTYDEKQAQIHELPPYPAMQKWLCTERPG</sequence>
<reference evidence="2" key="1">
    <citation type="journal article" date="2019" name="Int. J. Syst. Evol. Microbiol.">
        <title>The Global Catalogue of Microorganisms (GCM) 10K type strain sequencing project: providing services to taxonomists for standard genome sequencing and annotation.</title>
        <authorList>
            <consortium name="The Broad Institute Genomics Platform"/>
            <consortium name="The Broad Institute Genome Sequencing Center for Infectious Disease"/>
            <person name="Wu L."/>
            <person name="Ma J."/>
        </authorList>
    </citation>
    <scope>NUCLEOTIDE SEQUENCE [LARGE SCALE GENOMIC DNA]</scope>
    <source>
        <strain evidence="2">JCM 17626</strain>
    </source>
</reference>